<sequence>MSGQFWKDLNDDLKDPDFARAYAAESVRIATIDALVRELDELRESAGLSKAQLARAIGSDPSVVRRMFSSASVNPTVGTLTEIAAALGMRVALVPMSAEDQEQITEPMRSAVA</sequence>
<reference evidence="2 3" key="1">
    <citation type="submission" date="2019-01" db="EMBL/GenBank/DDBJ databases">
        <title>Genome sequencing of strain DFW100M-13.</title>
        <authorList>
            <person name="Heo J."/>
            <person name="Kim S.-J."/>
            <person name="Kim J.-S."/>
            <person name="Hong S.-B."/>
            <person name="Kwon S.-W."/>
        </authorList>
    </citation>
    <scope>NUCLEOTIDE SEQUENCE [LARGE SCALE GENOMIC DNA]</scope>
    <source>
        <strain evidence="2 3">DFW100M-13</strain>
    </source>
</reference>
<dbReference type="EMBL" id="CP035494">
    <property type="protein sequence ID" value="QAY59018.1"/>
    <property type="molecule type" value="Genomic_DNA"/>
</dbReference>
<evidence type="ECO:0000313" key="3">
    <source>
        <dbReference type="Proteomes" id="UP000293995"/>
    </source>
</evidence>
<dbReference type="CDD" id="cd00093">
    <property type="entry name" value="HTH_XRE"/>
    <property type="match status" value="1"/>
</dbReference>
<name>A0A4P6EME7_9MICO</name>
<dbReference type="Gene3D" id="1.10.260.40">
    <property type="entry name" value="lambda repressor-like DNA-binding domains"/>
    <property type="match status" value="1"/>
</dbReference>
<keyword evidence="3" id="KW-1185">Reference proteome</keyword>
<dbReference type="GO" id="GO:0003677">
    <property type="term" value="F:DNA binding"/>
    <property type="evidence" value="ECO:0007669"/>
    <property type="project" value="InterPro"/>
</dbReference>
<evidence type="ECO:0000313" key="2">
    <source>
        <dbReference type="EMBL" id="QAY59018.1"/>
    </source>
</evidence>
<gene>
    <name evidence="2" type="ORF">ET475_02750</name>
</gene>
<evidence type="ECO:0000259" key="1">
    <source>
        <dbReference type="PROSITE" id="PS50943"/>
    </source>
</evidence>
<dbReference type="InterPro" id="IPR010982">
    <property type="entry name" value="Lambda_DNA-bd_dom_sf"/>
</dbReference>
<dbReference type="KEGG" id="mprt:ET475_02750"/>
<dbReference type="OrthoDB" id="3694172at2"/>
<organism evidence="2 3">
    <name type="scientific">Microbacterium protaetiae</name>
    <dbReference type="NCBI Taxonomy" id="2509458"/>
    <lineage>
        <taxon>Bacteria</taxon>
        <taxon>Bacillati</taxon>
        <taxon>Actinomycetota</taxon>
        <taxon>Actinomycetes</taxon>
        <taxon>Micrococcales</taxon>
        <taxon>Microbacteriaceae</taxon>
        <taxon>Microbacterium</taxon>
    </lineage>
</organism>
<accession>A0A4P6EME7</accession>
<dbReference type="InterPro" id="IPR001387">
    <property type="entry name" value="Cro/C1-type_HTH"/>
</dbReference>
<dbReference type="RefSeq" id="WP_129385793.1">
    <property type="nucleotide sequence ID" value="NZ_CP035494.1"/>
</dbReference>
<dbReference type="AlphaFoldDB" id="A0A4P6EME7"/>
<protein>
    <submittedName>
        <fullName evidence="2">XRE family transcriptional regulator</fullName>
    </submittedName>
</protein>
<dbReference type="SMART" id="SM00530">
    <property type="entry name" value="HTH_XRE"/>
    <property type="match status" value="1"/>
</dbReference>
<dbReference type="Pfam" id="PF01381">
    <property type="entry name" value="HTH_3"/>
    <property type="match status" value="1"/>
</dbReference>
<dbReference type="SUPFAM" id="SSF47413">
    <property type="entry name" value="lambda repressor-like DNA-binding domains"/>
    <property type="match status" value="1"/>
</dbReference>
<dbReference type="PROSITE" id="PS50943">
    <property type="entry name" value="HTH_CROC1"/>
    <property type="match status" value="1"/>
</dbReference>
<feature type="domain" description="HTH cro/C1-type" evidence="1">
    <location>
        <begin position="39"/>
        <end position="94"/>
    </location>
</feature>
<proteinExistence type="predicted"/>
<dbReference type="Proteomes" id="UP000293995">
    <property type="component" value="Chromosome"/>
</dbReference>